<dbReference type="AlphaFoldDB" id="A0A0F9CKW5"/>
<comment type="caution">
    <text evidence="1">The sequence shown here is derived from an EMBL/GenBank/DDBJ whole genome shotgun (WGS) entry which is preliminary data.</text>
</comment>
<evidence type="ECO:0000313" key="1">
    <source>
        <dbReference type="EMBL" id="KKL49759.1"/>
    </source>
</evidence>
<accession>A0A0F9CKW5</accession>
<dbReference type="EMBL" id="LAZR01032845">
    <property type="protein sequence ID" value="KKL49759.1"/>
    <property type="molecule type" value="Genomic_DNA"/>
</dbReference>
<gene>
    <name evidence="1" type="ORF">LCGC14_2312310</name>
</gene>
<proteinExistence type="predicted"/>
<sequence>MGRKTKQMEIWTGKFGKEYTNRNDLTLEEMEQQDKKNYGYTRTELNNEFIGNLDRSIKILEVACNIGNQLICLQKMGFKVKEIKNKDAFKITGGDMSKLHLNYISTTSSGNDTIIGGSQFEAITKIK</sequence>
<protein>
    <recommendedName>
        <fullName evidence="2">Methyltransferase type 11 domain-containing protein</fullName>
    </recommendedName>
</protein>
<name>A0A0F9CKW5_9ZZZZ</name>
<reference evidence="1" key="1">
    <citation type="journal article" date="2015" name="Nature">
        <title>Complex archaea that bridge the gap between prokaryotes and eukaryotes.</title>
        <authorList>
            <person name="Spang A."/>
            <person name="Saw J.H."/>
            <person name="Jorgensen S.L."/>
            <person name="Zaremba-Niedzwiedzka K."/>
            <person name="Martijn J."/>
            <person name="Lind A.E."/>
            <person name="van Eijk R."/>
            <person name="Schleper C."/>
            <person name="Guy L."/>
            <person name="Ettema T.J."/>
        </authorList>
    </citation>
    <scope>NUCLEOTIDE SEQUENCE</scope>
</reference>
<evidence type="ECO:0008006" key="2">
    <source>
        <dbReference type="Google" id="ProtNLM"/>
    </source>
</evidence>
<organism evidence="1">
    <name type="scientific">marine sediment metagenome</name>
    <dbReference type="NCBI Taxonomy" id="412755"/>
    <lineage>
        <taxon>unclassified sequences</taxon>
        <taxon>metagenomes</taxon>
        <taxon>ecological metagenomes</taxon>
    </lineage>
</organism>